<keyword evidence="7" id="KW-1185">Reference proteome</keyword>
<proteinExistence type="inferred from homology"/>
<dbReference type="InterPro" id="IPR007156">
    <property type="entry name" value="MamQ_LemA"/>
</dbReference>
<dbReference type="AlphaFoldDB" id="A0A1H8R7V2"/>
<evidence type="ECO:0000313" key="6">
    <source>
        <dbReference type="EMBL" id="SEO62377.1"/>
    </source>
</evidence>
<sequence>MAEIILIIVVFWVIIFGVRVYNQLSALREAVINSDKTFEATLLRKNSLAQEVIEIAQQVAIYDQNTYKAIAHATHDAAKEMAKSSHPSIILTDLSVHFPQLRHEESFRAAQQMAAAIEGQIDSALIQRNRLAEQFNIAVISFPEVIVAKFLGFDKIDFRDDGINDSNKKKGERISRQQVGSREEIERNLDILLRRNQK</sequence>
<reference evidence="7" key="1">
    <citation type="submission" date="2016-10" db="EMBL/GenBank/DDBJ databases">
        <authorList>
            <person name="Varghese N."/>
            <person name="Submissions S."/>
        </authorList>
    </citation>
    <scope>NUCLEOTIDE SEQUENCE [LARGE SCALE GENOMIC DNA]</scope>
    <source>
        <strain evidence="7">Nm76</strain>
    </source>
</reference>
<name>A0A1H8R7V2_9PROT</name>
<dbReference type="Gene3D" id="1.20.1440.20">
    <property type="entry name" value="LemA-like domain"/>
    <property type="match status" value="1"/>
</dbReference>
<organism evidence="6 7">
    <name type="scientific">Nitrosomonas oligotropha</name>
    <dbReference type="NCBI Taxonomy" id="42354"/>
    <lineage>
        <taxon>Bacteria</taxon>
        <taxon>Pseudomonadati</taxon>
        <taxon>Pseudomonadota</taxon>
        <taxon>Betaproteobacteria</taxon>
        <taxon>Nitrosomonadales</taxon>
        <taxon>Nitrosomonadaceae</taxon>
        <taxon>Nitrosomonas</taxon>
    </lineage>
</organism>
<evidence type="ECO:0000256" key="5">
    <source>
        <dbReference type="ARBA" id="ARBA00023136"/>
    </source>
</evidence>
<dbReference type="SUPFAM" id="SSF140478">
    <property type="entry name" value="LemA-like"/>
    <property type="match status" value="1"/>
</dbReference>
<evidence type="ECO:0000256" key="4">
    <source>
        <dbReference type="ARBA" id="ARBA00022989"/>
    </source>
</evidence>
<gene>
    <name evidence="6" type="ORF">SAMN05216333_11378</name>
</gene>
<accession>A0A1H8R7V2</accession>
<dbReference type="PANTHER" id="PTHR34478">
    <property type="entry name" value="PROTEIN LEMA"/>
    <property type="match status" value="1"/>
</dbReference>
<dbReference type="PANTHER" id="PTHR34478:SF1">
    <property type="entry name" value="PROTEIN LEMA"/>
    <property type="match status" value="1"/>
</dbReference>
<dbReference type="STRING" id="42354.SAMN05216333_11378"/>
<keyword evidence="4" id="KW-1133">Transmembrane helix</keyword>
<comment type="subcellular location">
    <subcellularLocation>
        <location evidence="1">Membrane</location>
        <topology evidence="1">Single-pass membrane protein</topology>
    </subcellularLocation>
</comment>
<comment type="similarity">
    <text evidence="2">Belongs to the LemA family.</text>
</comment>
<evidence type="ECO:0000256" key="1">
    <source>
        <dbReference type="ARBA" id="ARBA00004167"/>
    </source>
</evidence>
<keyword evidence="3" id="KW-0812">Transmembrane</keyword>
<protein>
    <submittedName>
        <fullName evidence="6">Uncharacterized conserved protein</fullName>
    </submittedName>
</protein>
<dbReference type="Pfam" id="PF04011">
    <property type="entry name" value="LemA"/>
    <property type="match status" value="1"/>
</dbReference>
<dbReference type="GO" id="GO:0016020">
    <property type="term" value="C:membrane"/>
    <property type="evidence" value="ECO:0007669"/>
    <property type="project" value="UniProtKB-SubCell"/>
</dbReference>
<evidence type="ECO:0000256" key="3">
    <source>
        <dbReference type="ARBA" id="ARBA00022692"/>
    </source>
</evidence>
<dbReference type="EMBL" id="FODO01000013">
    <property type="protein sequence ID" value="SEO62377.1"/>
    <property type="molecule type" value="Genomic_DNA"/>
</dbReference>
<dbReference type="InterPro" id="IPR023353">
    <property type="entry name" value="LemA-like_dom_sf"/>
</dbReference>
<evidence type="ECO:0000313" key="7">
    <source>
        <dbReference type="Proteomes" id="UP000198814"/>
    </source>
</evidence>
<dbReference type="RefSeq" id="WP_090318853.1">
    <property type="nucleotide sequence ID" value="NZ_FNOE01000011.1"/>
</dbReference>
<dbReference type="Proteomes" id="UP000198814">
    <property type="component" value="Unassembled WGS sequence"/>
</dbReference>
<evidence type="ECO:0000256" key="2">
    <source>
        <dbReference type="ARBA" id="ARBA00008854"/>
    </source>
</evidence>
<keyword evidence="5" id="KW-0472">Membrane</keyword>